<protein>
    <submittedName>
        <fullName evidence="5">Dihydroxy-acid dehydratase</fullName>
        <ecNumber evidence="5">4.2.1.9</ecNumber>
    </submittedName>
</protein>
<dbReference type="SUPFAM" id="SSF52016">
    <property type="entry name" value="LeuD/IlvD-like"/>
    <property type="match status" value="1"/>
</dbReference>
<dbReference type="InterPro" id="IPR056740">
    <property type="entry name" value="ILV_EDD_C"/>
</dbReference>
<dbReference type="Gene3D" id="3.50.30.80">
    <property type="entry name" value="IlvD/EDD C-terminal domain-like"/>
    <property type="match status" value="1"/>
</dbReference>
<comment type="caution">
    <text evidence="5">The sequence shown here is derived from an EMBL/GenBank/DDBJ whole genome shotgun (WGS) entry which is preliminary data.</text>
</comment>
<feature type="non-terminal residue" evidence="5">
    <location>
        <position position="1"/>
    </location>
</feature>
<gene>
    <name evidence="5" type="ORF">EBT44_07215</name>
</gene>
<dbReference type="Pfam" id="PF24877">
    <property type="entry name" value="ILV_EDD_C"/>
    <property type="match status" value="1"/>
</dbReference>
<evidence type="ECO:0000256" key="2">
    <source>
        <dbReference type="ARBA" id="ARBA00023004"/>
    </source>
</evidence>
<proteinExistence type="predicted"/>
<sequence length="168" mass="18467">GYEEMREQLEDPNLPVTKDSVLILRGCGAVGVPGMPEWGMIPIPKKLAQQGVKDMIRITDSRMSGTSFGVCLLHVSPEAAVGGPLALIKNGDIIELDVANKSVNVKISGAEFDERRKNWKGFTSEHLRGWPLLYQQHVLQPDLGCDLDFLRAPTAAHRRFVPPVVGRS</sequence>
<keyword evidence="5" id="KW-0456">Lyase</keyword>
<dbReference type="GO" id="GO:0051536">
    <property type="term" value="F:iron-sulfur cluster binding"/>
    <property type="evidence" value="ECO:0007669"/>
    <property type="project" value="UniProtKB-KW"/>
</dbReference>
<evidence type="ECO:0000256" key="1">
    <source>
        <dbReference type="ARBA" id="ARBA00022723"/>
    </source>
</evidence>
<dbReference type="PANTHER" id="PTHR43183:SF2">
    <property type="entry name" value="DIHYDROXY-ACID DEHYDRATASE"/>
    <property type="match status" value="1"/>
</dbReference>
<dbReference type="InterPro" id="IPR042096">
    <property type="entry name" value="Dihydro-acid_dehy_C"/>
</dbReference>
<dbReference type="EC" id="4.2.1.9" evidence="5"/>
<organism evidence="5 6">
    <name type="scientific">Candidatus Fonsibacter lacus</name>
    <dbReference type="NCBI Taxonomy" id="2576439"/>
    <lineage>
        <taxon>Bacteria</taxon>
        <taxon>Pseudomonadati</taxon>
        <taxon>Pseudomonadota</taxon>
        <taxon>Alphaproteobacteria</taxon>
        <taxon>Candidatus Pelagibacterales</taxon>
        <taxon>Candidatus Pelagibacterales incertae sedis</taxon>
        <taxon>Candidatus Fonsibacter</taxon>
    </lineage>
</organism>
<dbReference type="InterPro" id="IPR052352">
    <property type="entry name" value="Sugar_Degrad_Dehydratases"/>
</dbReference>
<accession>A0A965LM06</accession>
<dbReference type="GO" id="GO:0046872">
    <property type="term" value="F:metal ion binding"/>
    <property type="evidence" value="ECO:0007669"/>
    <property type="project" value="UniProtKB-KW"/>
</dbReference>
<dbReference type="EMBL" id="RFXN01000211">
    <property type="protein sequence ID" value="NBR94587.1"/>
    <property type="molecule type" value="Genomic_DNA"/>
</dbReference>
<keyword evidence="1" id="KW-0479">Metal-binding</keyword>
<evidence type="ECO:0000259" key="4">
    <source>
        <dbReference type="Pfam" id="PF24877"/>
    </source>
</evidence>
<evidence type="ECO:0000313" key="5">
    <source>
        <dbReference type="EMBL" id="NBR94587.1"/>
    </source>
</evidence>
<dbReference type="PANTHER" id="PTHR43183">
    <property type="entry name" value="HYPOTHETICAL DIHYDROXYACID DEHYDRATASE (EUROFUNG)-RELATED"/>
    <property type="match status" value="1"/>
</dbReference>
<name>A0A965LM06_9PROT</name>
<evidence type="ECO:0000256" key="3">
    <source>
        <dbReference type="ARBA" id="ARBA00023014"/>
    </source>
</evidence>
<keyword evidence="3" id="KW-0411">Iron-sulfur</keyword>
<reference evidence="5" key="1">
    <citation type="submission" date="2018-10" db="EMBL/GenBank/DDBJ databases">
        <title>Iterative Subtractive Binning of Freshwater Chronoseries Metagenomes Recovers Nearly Complete Genomes from over Four Hundred Novel Species.</title>
        <authorList>
            <person name="Rodriguez-R L.M."/>
            <person name="Tsementzi D."/>
            <person name="Luo C."/>
            <person name="Konstantinidis K.T."/>
        </authorList>
    </citation>
    <scope>NUCLEOTIDE SEQUENCE</scope>
    <source>
        <strain evidence="5">WB5_2A_028</strain>
    </source>
</reference>
<dbReference type="AlphaFoldDB" id="A0A965LM06"/>
<feature type="domain" description="Dihydroxy-acid/6-phosphogluconate dehydratase C-terminal" evidence="4">
    <location>
        <begin position="4"/>
        <end position="145"/>
    </location>
</feature>
<keyword evidence="2" id="KW-0408">Iron</keyword>
<dbReference type="Proteomes" id="UP000740727">
    <property type="component" value="Unassembled WGS sequence"/>
</dbReference>
<evidence type="ECO:0000313" key="6">
    <source>
        <dbReference type="Proteomes" id="UP000740727"/>
    </source>
</evidence>
<dbReference type="GO" id="GO:0004160">
    <property type="term" value="F:dihydroxy-acid dehydratase activity"/>
    <property type="evidence" value="ECO:0007669"/>
    <property type="project" value="UniProtKB-EC"/>
</dbReference>